<dbReference type="EMBL" id="JACLAU010000052">
    <property type="protein sequence ID" value="MBC2653504.1"/>
    <property type="molecule type" value="Genomic_DNA"/>
</dbReference>
<sequence length="508" mass="54831">MKTRLRTTSTLLVPAFILMSSPALAQAADPDWNVRLKRLEEANARLQAEVQALREQAAAQAAAPVPAPSPQTTPAAASAPDDLMLAAAPVAASAPVPRQTIGLSPAYSRAILEHTEGVNDRTLIQLRARRDGQLDNTVTVSGRVVVIGDFHHSNRANKFGYLMRHPTGNNQRTFDTQEITVNSAQLAFTFNPHPDFTGYVEMLYDPEQSFGAGTLTALTRNQVQVRKAYMLWGNLAKRPIYAAAGKLDVPFGLQDSVSPFSNSSVWHAFAPLAYGGLLGYYDGSLSLRGMAVVGGAQFRSANMPVDGTAVPSKLNNFAIDGSYTVRISPDTSFMAGASYLRGSAYCQPYPVQHFGACSVAVPAWSVYGRLDAGRLRLIGELSRTTRIWPGTRVPDPNNPLSLFPASRVSAFTVGARYRPKLVDGLRVSAEYSKFIPGAVGSPWHRQDQLTLGLAQQLGETIELFGEYVRVKGFVPLNFLSGGNFPDGSTWSDQDAKSRVVVVGVKAGF</sequence>
<dbReference type="Proteomes" id="UP000520156">
    <property type="component" value="Unassembled WGS sequence"/>
</dbReference>
<evidence type="ECO:0000313" key="3">
    <source>
        <dbReference type="EMBL" id="MBC2653504.1"/>
    </source>
</evidence>
<comment type="caution">
    <text evidence="3">The sequence shown here is derived from an EMBL/GenBank/DDBJ whole genome shotgun (WGS) entry which is preliminary data.</text>
</comment>
<keyword evidence="2" id="KW-0732">Signal</keyword>
<dbReference type="AlphaFoldDB" id="A0A7X1FBI6"/>
<feature type="chain" id="PRO_5030837344" description="Porin" evidence="2">
    <location>
        <begin position="26"/>
        <end position="508"/>
    </location>
</feature>
<name>A0A7X1FBI6_9SPHN</name>
<keyword evidence="4" id="KW-1185">Reference proteome</keyword>
<dbReference type="RefSeq" id="WP_185684878.1">
    <property type="nucleotide sequence ID" value="NZ_JACLAU010000052.1"/>
</dbReference>
<protein>
    <recommendedName>
        <fullName evidence="5">Porin</fullName>
    </recommendedName>
</protein>
<dbReference type="SUPFAM" id="SSF56935">
    <property type="entry name" value="Porins"/>
    <property type="match status" value="1"/>
</dbReference>
<evidence type="ECO:0000256" key="2">
    <source>
        <dbReference type="SAM" id="SignalP"/>
    </source>
</evidence>
<proteinExistence type="predicted"/>
<evidence type="ECO:0000313" key="4">
    <source>
        <dbReference type="Proteomes" id="UP000520156"/>
    </source>
</evidence>
<organism evidence="3 4">
    <name type="scientific">Novosphingobium aerophilum</name>
    <dbReference type="NCBI Taxonomy" id="2839843"/>
    <lineage>
        <taxon>Bacteria</taxon>
        <taxon>Pseudomonadati</taxon>
        <taxon>Pseudomonadota</taxon>
        <taxon>Alphaproteobacteria</taxon>
        <taxon>Sphingomonadales</taxon>
        <taxon>Sphingomonadaceae</taxon>
        <taxon>Novosphingobium</taxon>
    </lineage>
</organism>
<accession>A0A7X1FBI6</accession>
<reference evidence="3 4" key="1">
    <citation type="submission" date="2020-08" db="EMBL/GenBank/DDBJ databases">
        <title>The genome sequence of Novosphingobium flavum 4Y4.</title>
        <authorList>
            <person name="Liu Y."/>
        </authorList>
    </citation>
    <scope>NUCLEOTIDE SEQUENCE [LARGE SCALE GENOMIC DNA]</scope>
    <source>
        <strain evidence="3 4">4Y4</strain>
    </source>
</reference>
<keyword evidence="1" id="KW-0175">Coiled coil</keyword>
<evidence type="ECO:0008006" key="5">
    <source>
        <dbReference type="Google" id="ProtNLM"/>
    </source>
</evidence>
<feature type="coiled-coil region" evidence="1">
    <location>
        <begin position="36"/>
        <end position="63"/>
    </location>
</feature>
<evidence type="ECO:0000256" key="1">
    <source>
        <dbReference type="SAM" id="Coils"/>
    </source>
</evidence>
<feature type="signal peptide" evidence="2">
    <location>
        <begin position="1"/>
        <end position="25"/>
    </location>
</feature>
<gene>
    <name evidence="3" type="ORF">H7F49_17615</name>
</gene>